<dbReference type="PROSITE" id="PS50908">
    <property type="entry name" value="RWD"/>
    <property type="match status" value="1"/>
</dbReference>
<dbReference type="InterPro" id="IPR006575">
    <property type="entry name" value="RWD_dom"/>
</dbReference>
<dbReference type="SMART" id="SM00591">
    <property type="entry name" value="RWD"/>
    <property type="match status" value="1"/>
</dbReference>
<dbReference type="InterPro" id="IPR016135">
    <property type="entry name" value="UBQ-conjugating_enzyme/RWD"/>
</dbReference>
<feature type="compositionally biased region" description="Basic and acidic residues" evidence="2">
    <location>
        <begin position="191"/>
        <end position="201"/>
    </location>
</feature>
<evidence type="ECO:0000256" key="1">
    <source>
        <dbReference type="SAM" id="Coils"/>
    </source>
</evidence>
<sequence>MTDYAEERQMELEALESIYPDEYEALGEGEFRITIYPDEEDDEVQCGLSLHVTYTPNYPDELPEFEINVIDGSLPDSLKAKMMADLKTAGEESLGMAMIFTMASLVKEELNELVLGTKRVREEAEEEKQRKLEEIEMAKFNGTKVTIDRFLEWKKGFDKEMEALEDQAKLARAKELKNKLTGRQLFEQDKSLASSDDKYMEEGDISVDAAQFEKEPRIVDQDDDDKDAVWKRFGNED</sequence>
<reference evidence="4" key="1">
    <citation type="submission" date="2016-04" db="EMBL/GenBank/DDBJ databases">
        <authorList>
            <person name="Evans L.H."/>
            <person name="Alamgir A."/>
            <person name="Owens N."/>
            <person name="Weber N.D."/>
            <person name="Virtaneva K."/>
            <person name="Barbian K."/>
            <person name="Babar A."/>
            <person name="Rosenke K."/>
        </authorList>
    </citation>
    <scope>NUCLEOTIDE SEQUENCE [LARGE SCALE GENOMIC DNA]</scope>
    <source>
        <strain evidence="4">CBS 101.48</strain>
    </source>
</reference>
<feature type="region of interest" description="Disordered" evidence="2">
    <location>
        <begin position="191"/>
        <end position="226"/>
    </location>
</feature>
<gene>
    <name evidence="4" type="primary">ABSGL_12758.1 scaffold 13503</name>
</gene>
<dbReference type="AlphaFoldDB" id="A0A168RM07"/>
<organism evidence="4">
    <name type="scientific">Absidia glauca</name>
    <name type="common">Pin mould</name>
    <dbReference type="NCBI Taxonomy" id="4829"/>
    <lineage>
        <taxon>Eukaryota</taxon>
        <taxon>Fungi</taxon>
        <taxon>Fungi incertae sedis</taxon>
        <taxon>Mucoromycota</taxon>
        <taxon>Mucoromycotina</taxon>
        <taxon>Mucoromycetes</taxon>
        <taxon>Mucorales</taxon>
        <taxon>Cunninghamellaceae</taxon>
        <taxon>Absidia</taxon>
    </lineage>
</organism>
<dbReference type="InterPro" id="IPR040213">
    <property type="entry name" value="GIR2-like"/>
</dbReference>
<feature type="coiled-coil region" evidence="1">
    <location>
        <begin position="107"/>
        <end position="174"/>
    </location>
</feature>
<dbReference type="SUPFAM" id="SSF54495">
    <property type="entry name" value="UBC-like"/>
    <property type="match status" value="1"/>
</dbReference>
<accession>A0A168RM07</accession>
<evidence type="ECO:0000313" key="5">
    <source>
        <dbReference type="Proteomes" id="UP000078561"/>
    </source>
</evidence>
<keyword evidence="1" id="KW-0175">Coiled coil</keyword>
<dbReference type="EMBL" id="LT554726">
    <property type="protein sequence ID" value="SAM07120.1"/>
    <property type="molecule type" value="Genomic_DNA"/>
</dbReference>
<dbReference type="Gene3D" id="3.10.110.10">
    <property type="entry name" value="Ubiquitin Conjugating Enzyme"/>
    <property type="match status" value="1"/>
</dbReference>
<dbReference type="OMA" id="QWDEHKK"/>
<feature type="compositionally biased region" description="Basic and acidic residues" evidence="2">
    <location>
        <begin position="211"/>
        <end position="220"/>
    </location>
</feature>
<dbReference type="OrthoDB" id="277175at2759"/>
<dbReference type="PANTHER" id="PTHR12292">
    <property type="entry name" value="RWD DOMAIN-CONTAINING PROTEIN"/>
    <property type="match status" value="1"/>
</dbReference>
<protein>
    <recommendedName>
        <fullName evidence="3">RWD domain-containing protein</fullName>
    </recommendedName>
</protein>
<dbReference type="CDD" id="cd23823">
    <property type="entry name" value="RWD_GCN2"/>
    <property type="match status" value="1"/>
</dbReference>
<feature type="domain" description="RWD" evidence="3">
    <location>
        <begin position="10"/>
        <end position="113"/>
    </location>
</feature>
<dbReference type="InterPro" id="IPR032378">
    <property type="entry name" value="ZC3H15/TMA46_C"/>
</dbReference>
<evidence type="ECO:0000256" key="2">
    <source>
        <dbReference type="SAM" id="MobiDB-lite"/>
    </source>
</evidence>
<dbReference type="Pfam" id="PF16543">
    <property type="entry name" value="DFRP_C"/>
    <property type="match status" value="1"/>
</dbReference>
<proteinExistence type="predicted"/>
<evidence type="ECO:0000313" key="4">
    <source>
        <dbReference type="EMBL" id="SAM07120.1"/>
    </source>
</evidence>
<dbReference type="Pfam" id="PF05773">
    <property type="entry name" value="RWD"/>
    <property type="match status" value="1"/>
</dbReference>
<dbReference type="FunCoup" id="A0A168RM07">
    <property type="interactions" value="264"/>
</dbReference>
<dbReference type="STRING" id="4829.A0A168RM07"/>
<dbReference type="Proteomes" id="UP000078561">
    <property type="component" value="Unassembled WGS sequence"/>
</dbReference>
<name>A0A168RM07_ABSGL</name>
<evidence type="ECO:0000259" key="3">
    <source>
        <dbReference type="PROSITE" id="PS50908"/>
    </source>
</evidence>
<keyword evidence="5" id="KW-1185">Reference proteome</keyword>
<dbReference type="InParanoid" id="A0A168RM07"/>